<feature type="domain" description="Poly(A) RNA polymerase mitochondrial-like central palm" evidence="7">
    <location>
        <begin position="213"/>
        <end position="347"/>
    </location>
</feature>
<keyword evidence="4" id="KW-0460">Magnesium</keyword>
<dbReference type="OrthoDB" id="273917at2759"/>
<dbReference type="VEuPathDB" id="FungiDB:HMPREF1541_09356"/>
<evidence type="ECO:0000256" key="2">
    <source>
        <dbReference type="ARBA" id="ARBA00012388"/>
    </source>
</evidence>
<dbReference type="Pfam" id="PF22600">
    <property type="entry name" value="MTPAP-like_central"/>
    <property type="match status" value="1"/>
</dbReference>
<dbReference type="InterPro" id="IPR054708">
    <property type="entry name" value="MTPAP-like_central"/>
</dbReference>
<accession>W2SC79</accession>
<keyword evidence="9" id="KW-1185">Reference proteome</keyword>
<comment type="similarity">
    <text evidence="1">Belongs to the DNA polymerase type-B-like family.</text>
</comment>
<dbReference type="EMBL" id="KB822712">
    <property type="protein sequence ID" value="ETN45524.1"/>
    <property type="molecule type" value="Genomic_DNA"/>
</dbReference>
<dbReference type="HOGENOM" id="CLU_019612_0_0_1"/>
<dbReference type="PANTHER" id="PTHR23092">
    <property type="entry name" value="POLY(A) RNA POLYMERASE"/>
    <property type="match status" value="1"/>
</dbReference>
<dbReference type="SUPFAM" id="SSF81301">
    <property type="entry name" value="Nucleotidyltransferase"/>
    <property type="match status" value="1"/>
</dbReference>
<feature type="region of interest" description="Disordered" evidence="5">
    <location>
        <begin position="97"/>
        <end position="153"/>
    </location>
</feature>
<dbReference type="RefSeq" id="XP_008712252.1">
    <property type="nucleotide sequence ID" value="XM_008714030.1"/>
</dbReference>
<name>W2SC79_CYPE1</name>
<evidence type="ECO:0000259" key="7">
    <source>
        <dbReference type="Pfam" id="PF22600"/>
    </source>
</evidence>
<dbReference type="GO" id="GO:0031499">
    <property type="term" value="C:TRAMP complex"/>
    <property type="evidence" value="ECO:0007669"/>
    <property type="project" value="TreeGrafter"/>
</dbReference>
<dbReference type="InParanoid" id="W2SC79"/>
<dbReference type="GeneID" id="19976695"/>
<dbReference type="FunCoup" id="W2SC79">
    <property type="interactions" value="579"/>
</dbReference>
<feature type="compositionally biased region" description="Basic and acidic residues" evidence="5">
    <location>
        <begin position="103"/>
        <end position="130"/>
    </location>
</feature>
<dbReference type="GO" id="GO:0043634">
    <property type="term" value="P:polyadenylation-dependent ncRNA catabolic process"/>
    <property type="evidence" value="ECO:0007669"/>
    <property type="project" value="TreeGrafter"/>
</dbReference>
<organism evidence="8 9">
    <name type="scientific">Cyphellophora europaea (strain CBS 101466)</name>
    <name type="common">Phialophora europaea</name>
    <dbReference type="NCBI Taxonomy" id="1220924"/>
    <lineage>
        <taxon>Eukaryota</taxon>
        <taxon>Fungi</taxon>
        <taxon>Dikarya</taxon>
        <taxon>Ascomycota</taxon>
        <taxon>Pezizomycotina</taxon>
        <taxon>Eurotiomycetes</taxon>
        <taxon>Chaetothyriomycetidae</taxon>
        <taxon>Chaetothyriales</taxon>
        <taxon>Cyphellophoraceae</taxon>
        <taxon>Cyphellophora</taxon>
    </lineage>
</organism>
<dbReference type="InterPro" id="IPR043519">
    <property type="entry name" value="NT_sf"/>
</dbReference>
<dbReference type="AlphaFoldDB" id="W2SC79"/>
<evidence type="ECO:0000256" key="4">
    <source>
        <dbReference type="ARBA" id="ARBA00022842"/>
    </source>
</evidence>
<evidence type="ECO:0000313" key="8">
    <source>
        <dbReference type="EMBL" id="ETN45524.1"/>
    </source>
</evidence>
<dbReference type="eggNOG" id="KOG1906">
    <property type="taxonomic scope" value="Eukaryota"/>
</dbReference>
<dbReference type="Proteomes" id="UP000030752">
    <property type="component" value="Unassembled WGS sequence"/>
</dbReference>
<dbReference type="GO" id="GO:0010605">
    <property type="term" value="P:negative regulation of macromolecule metabolic process"/>
    <property type="evidence" value="ECO:0007669"/>
    <property type="project" value="UniProtKB-ARBA"/>
</dbReference>
<feature type="compositionally biased region" description="Polar residues" evidence="5">
    <location>
        <begin position="23"/>
        <end position="35"/>
    </location>
</feature>
<feature type="region of interest" description="Disordered" evidence="5">
    <location>
        <begin position="21"/>
        <end position="50"/>
    </location>
</feature>
<dbReference type="Pfam" id="PF03828">
    <property type="entry name" value="PAP_assoc"/>
    <property type="match status" value="1"/>
</dbReference>
<dbReference type="GO" id="GO:0003729">
    <property type="term" value="F:mRNA binding"/>
    <property type="evidence" value="ECO:0007669"/>
    <property type="project" value="TreeGrafter"/>
</dbReference>
<dbReference type="Gene3D" id="3.30.460.10">
    <property type="entry name" value="Beta Polymerase, domain 2"/>
    <property type="match status" value="1"/>
</dbReference>
<dbReference type="GO" id="GO:0031123">
    <property type="term" value="P:RNA 3'-end processing"/>
    <property type="evidence" value="ECO:0007669"/>
    <property type="project" value="TreeGrafter"/>
</dbReference>
<dbReference type="InterPro" id="IPR045862">
    <property type="entry name" value="Trf4-like"/>
</dbReference>
<dbReference type="SUPFAM" id="SSF81631">
    <property type="entry name" value="PAP/OAS1 substrate-binding domain"/>
    <property type="match status" value="1"/>
</dbReference>
<dbReference type="InterPro" id="IPR002058">
    <property type="entry name" value="PAP_assoc"/>
</dbReference>
<gene>
    <name evidence="8" type="ORF">HMPREF1541_09356</name>
</gene>
<reference evidence="8 9" key="1">
    <citation type="submission" date="2013-03" db="EMBL/GenBank/DDBJ databases">
        <title>The Genome Sequence of Phialophora europaea CBS 101466.</title>
        <authorList>
            <consortium name="The Broad Institute Genomics Platform"/>
            <person name="Cuomo C."/>
            <person name="de Hoog S."/>
            <person name="Gorbushina A."/>
            <person name="Walker B."/>
            <person name="Young S.K."/>
            <person name="Zeng Q."/>
            <person name="Gargeya S."/>
            <person name="Fitzgerald M."/>
            <person name="Haas B."/>
            <person name="Abouelleil A."/>
            <person name="Allen A.W."/>
            <person name="Alvarado L."/>
            <person name="Arachchi H.M."/>
            <person name="Berlin A.M."/>
            <person name="Chapman S.B."/>
            <person name="Gainer-Dewar J."/>
            <person name="Goldberg J."/>
            <person name="Griggs A."/>
            <person name="Gujja S."/>
            <person name="Hansen M."/>
            <person name="Howarth C."/>
            <person name="Imamovic A."/>
            <person name="Ireland A."/>
            <person name="Larimer J."/>
            <person name="McCowan C."/>
            <person name="Murphy C."/>
            <person name="Pearson M."/>
            <person name="Poon T.W."/>
            <person name="Priest M."/>
            <person name="Roberts A."/>
            <person name="Saif S."/>
            <person name="Shea T."/>
            <person name="Sisk P."/>
            <person name="Sykes S."/>
            <person name="Wortman J."/>
            <person name="Nusbaum C."/>
            <person name="Birren B."/>
        </authorList>
    </citation>
    <scope>NUCLEOTIDE SEQUENCE [LARGE SCALE GENOMIC DNA]</scope>
    <source>
        <strain evidence="8 9">CBS 101466</strain>
    </source>
</reference>
<dbReference type="GO" id="GO:0046872">
    <property type="term" value="F:metal ion binding"/>
    <property type="evidence" value="ECO:0007669"/>
    <property type="project" value="UniProtKB-KW"/>
</dbReference>
<dbReference type="STRING" id="1220924.W2SC79"/>
<feature type="domain" description="PAP-associated" evidence="6">
    <location>
        <begin position="416"/>
        <end position="477"/>
    </location>
</feature>
<keyword evidence="3" id="KW-0479">Metal-binding</keyword>
<evidence type="ECO:0000256" key="1">
    <source>
        <dbReference type="ARBA" id="ARBA00008593"/>
    </source>
</evidence>
<evidence type="ECO:0000313" key="9">
    <source>
        <dbReference type="Proteomes" id="UP000030752"/>
    </source>
</evidence>
<dbReference type="PANTHER" id="PTHR23092:SF15">
    <property type="entry name" value="INACTIVE NON-CANONICAL POLY(A) RNA POLYMERASE PROTEIN TRF4-2-RELATED"/>
    <property type="match status" value="1"/>
</dbReference>
<dbReference type="Gene3D" id="1.10.1410.10">
    <property type="match status" value="1"/>
</dbReference>
<sequence length="553" mass="62165">MPRCSWDTASFLARRIRSPGRWSLNSAGRQTSTAQPGRGPTSRSRDNDRHTIEDEHAALIDTSSLRNTLEAVKAANRTRLIRKVDEAGNSQRLSLPNLLGLPLDERPNDVVPQEEKKRTKQDVHDEHPSDLPRLNLNTSQTDRGPGPPVPSKRQFVVPVNELPVTGPGGEVPPLSTQWELHGAVPARFRLPWLICVDKDVRTKALVSRARLAMEIEAFDSYYTPSVAEEEVVAQVVSDLELTLSDSMTDFKVELMGSRATGLASPLSDIDVNLVPRDSRRPDVVEDRPQALQVLRKLARVLRQIRVQTPSLKSKFAVSFLISKARVPILRVFHLPSGLEMQIQHTNVGYNTTEYAKTFIREYPTLKRLFMVVRQALAVRGLTNGWSGGITSYPLLNMIVAALKDHEEQHGSGDVADQFLHFLEMYSDLDFDSTGISITPFKILTQTDFEDTSNPIQQHFRRTGYQYMYLEDPADPSNNLGKSVVKVRDMQATIIALRSILSQAMRQWDDTVGKLSEKRLSSENMPSLLANIIEGDYRTFELDRAALTQMPPQR</sequence>
<evidence type="ECO:0000259" key="6">
    <source>
        <dbReference type="Pfam" id="PF03828"/>
    </source>
</evidence>
<protein>
    <recommendedName>
        <fullName evidence="2">polynucleotide adenylyltransferase</fullName>
        <ecNumber evidence="2">2.7.7.19</ecNumber>
    </recommendedName>
</protein>
<evidence type="ECO:0000256" key="3">
    <source>
        <dbReference type="ARBA" id="ARBA00022723"/>
    </source>
</evidence>
<dbReference type="GO" id="GO:1990817">
    <property type="term" value="F:poly(A) RNA polymerase activity"/>
    <property type="evidence" value="ECO:0007669"/>
    <property type="project" value="UniProtKB-EC"/>
</dbReference>
<evidence type="ECO:0000256" key="5">
    <source>
        <dbReference type="SAM" id="MobiDB-lite"/>
    </source>
</evidence>
<dbReference type="EC" id="2.7.7.19" evidence="2"/>
<proteinExistence type="inferred from homology"/>
<dbReference type="GO" id="GO:0005730">
    <property type="term" value="C:nucleolus"/>
    <property type="evidence" value="ECO:0007669"/>
    <property type="project" value="TreeGrafter"/>
</dbReference>
<dbReference type="CDD" id="cd05402">
    <property type="entry name" value="NT_PAP_TUTase"/>
    <property type="match status" value="1"/>
</dbReference>